<name>A0ABY5LAN7_9SPHN</name>
<proteinExistence type="predicted"/>
<evidence type="ECO:0000256" key="1">
    <source>
        <dbReference type="SAM" id="Phobius"/>
    </source>
</evidence>
<reference evidence="2" key="1">
    <citation type="submission" date="2022-07" db="EMBL/GenBank/DDBJ databases">
        <title>Sphingomonas sp. nov., a novel bacterium isolated from the north slope of the Mount Everest.</title>
        <authorList>
            <person name="Cui X."/>
            <person name="Liu Y."/>
        </authorList>
    </citation>
    <scope>NUCLEOTIDE SEQUENCE</scope>
    <source>
        <strain evidence="2">S5-59</strain>
    </source>
</reference>
<keyword evidence="1" id="KW-1133">Transmembrane helix</keyword>
<dbReference type="RefSeq" id="WP_256506729.1">
    <property type="nucleotide sequence ID" value="NZ_CP101740.1"/>
</dbReference>
<sequence length="41" mass="4480">MHSGPQAGPVLRRALPMRGLLYSLPIAALLWAILLLPLLFV</sequence>
<evidence type="ECO:0000313" key="3">
    <source>
        <dbReference type="Proteomes" id="UP001058533"/>
    </source>
</evidence>
<evidence type="ECO:0000313" key="2">
    <source>
        <dbReference type="EMBL" id="UUL82875.1"/>
    </source>
</evidence>
<feature type="transmembrane region" description="Helical" evidence="1">
    <location>
        <begin position="20"/>
        <end position="40"/>
    </location>
</feature>
<gene>
    <name evidence="2" type="ORF">NMP03_01125</name>
</gene>
<keyword evidence="1" id="KW-0812">Transmembrane</keyword>
<keyword evidence="1" id="KW-0472">Membrane</keyword>
<dbReference type="EMBL" id="CP101740">
    <property type="protein sequence ID" value="UUL82875.1"/>
    <property type="molecule type" value="Genomic_DNA"/>
</dbReference>
<keyword evidence="3" id="KW-1185">Reference proteome</keyword>
<protein>
    <recommendedName>
        <fullName evidence="4">ABC transporter permease</fullName>
    </recommendedName>
</protein>
<dbReference type="Proteomes" id="UP001058533">
    <property type="component" value="Chromosome"/>
</dbReference>
<organism evidence="2 3">
    <name type="scientific">Sphingomonas qomolangmaensis</name>
    <dbReference type="NCBI Taxonomy" id="2918765"/>
    <lineage>
        <taxon>Bacteria</taxon>
        <taxon>Pseudomonadati</taxon>
        <taxon>Pseudomonadota</taxon>
        <taxon>Alphaproteobacteria</taxon>
        <taxon>Sphingomonadales</taxon>
        <taxon>Sphingomonadaceae</taxon>
        <taxon>Sphingomonas</taxon>
    </lineage>
</organism>
<evidence type="ECO:0008006" key="4">
    <source>
        <dbReference type="Google" id="ProtNLM"/>
    </source>
</evidence>
<accession>A0ABY5LAN7</accession>